<reference evidence="3 4" key="2">
    <citation type="submission" date="2018-11" db="EMBL/GenBank/DDBJ databases">
        <authorList>
            <consortium name="Pathogen Informatics"/>
        </authorList>
    </citation>
    <scope>NUCLEOTIDE SEQUENCE [LARGE SCALE GENOMIC DNA]</scope>
</reference>
<dbReference type="Pfam" id="PF21010">
    <property type="entry name" value="HA2_C"/>
    <property type="match status" value="1"/>
</dbReference>
<proteinExistence type="predicted"/>
<dbReference type="AlphaFoldDB" id="A0A183EDS5"/>
<keyword evidence="1" id="KW-0732">Signal</keyword>
<feature type="signal peptide" evidence="1">
    <location>
        <begin position="1"/>
        <end position="20"/>
    </location>
</feature>
<name>A0A183EDS5_9BILA</name>
<evidence type="ECO:0000256" key="1">
    <source>
        <dbReference type="SAM" id="SignalP"/>
    </source>
</evidence>
<dbReference type="InterPro" id="IPR011709">
    <property type="entry name" value="DEAD-box_helicase_OB_fold"/>
</dbReference>
<accession>A0A183EDS5</accession>
<evidence type="ECO:0000259" key="2">
    <source>
        <dbReference type="Pfam" id="PF07717"/>
    </source>
</evidence>
<dbReference type="OrthoDB" id="5862716at2759"/>
<protein>
    <submittedName>
        <fullName evidence="5">OB_NTP_bind domain-containing protein</fullName>
    </submittedName>
</protein>
<keyword evidence="4" id="KW-1185">Reference proteome</keyword>
<dbReference type="Pfam" id="PF07717">
    <property type="entry name" value="OB_NTP_bind"/>
    <property type="match status" value="1"/>
</dbReference>
<evidence type="ECO:0000313" key="5">
    <source>
        <dbReference type="WBParaSite" id="GPUH_0001914101-mRNA-1"/>
    </source>
</evidence>
<dbReference type="Proteomes" id="UP000271098">
    <property type="component" value="Unassembled WGS sequence"/>
</dbReference>
<sequence>MLVMANQHSLLAYTCCLVAALSVREPLIPLYSIRGENPQQTQTLMLESLKQRFSFCPLGQARNFGDLAVLMRVVLAAEAAKILTASLTDNIARRVDPVTVENAPKGAYECQKLKDCVYIDPSSVLYKGEPDWVLYQEIIERKDKKCMQNVMSVEESWLPRLASSYCCFTPIKDAEPR</sequence>
<feature type="chain" id="PRO_5043139132" evidence="1">
    <location>
        <begin position="21"/>
        <end position="177"/>
    </location>
</feature>
<evidence type="ECO:0000313" key="3">
    <source>
        <dbReference type="EMBL" id="VDN33169.1"/>
    </source>
</evidence>
<gene>
    <name evidence="3" type="ORF">GPUH_LOCUS19115</name>
</gene>
<evidence type="ECO:0000313" key="4">
    <source>
        <dbReference type="Proteomes" id="UP000271098"/>
    </source>
</evidence>
<organism evidence="5">
    <name type="scientific">Gongylonema pulchrum</name>
    <dbReference type="NCBI Taxonomy" id="637853"/>
    <lineage>
        <taxon>Eukaryota</taxon>
        <taxon>Metazoa</taxon>
        <taxon>Ecdysozoa</taxon>
        <taxon>Nematoda</taxon>
        <taxon>Chromadorea</taxon>
        <taxon>Rhabditida</taxon>
        <taxon>Spirurina</taxon>
        <taxon>Spiruromorpha</taxon>
        <taxon>Spiruroidea</taxon>
        <taxon>Gongylonematidae</taxon>
        <taxon>Gongylonema</taxon>
    </lineage>
</organism>
<dbReference type="WBParaSite" id="GPUH_0001914101-mRNA-1">
    <property type="protein sequence ID" value="GPUH_0001914101-mRNA-1"/>
    <property type="gene ID" value="GPUH_0001914101"/>
</dbReference>
<dbReference type="EMBL" id="UYRT01087942">
    <property type="protein sequence ID" value="VDN33169.1"/>
    <property type="molecule type" value="Genomic_DNA"/>
</dbReference>
<reference evidence="5" key="1">
    <citation type="submission" date="2016-06" db="UniProtKB">
        <authorList>
            <consortium name="WormBaseParasite"/>
        </authorList>
    </citation>
    <scope>IDENTIFICATION</scope>
</reference>
<feature type="domain" description="DEAD-box helicase OB fold" evidence="2">
    <location>
        <begin position="81"/>
        <end position="165"/>
    </location>
</feature>